<evidence type="ECO:0000256" key="4">
    <source>
        <dbReference type="SAM" id="MobiDB-lite"/>
    </source>
</evidence>
<dbReference type="Gene3D" id="3.40.50.300">
    <property type="entry name" value="P-loop containing nucleotide triphosphate hydrolases"/>
    <property type="match status" value="1"/>
</dbReference>
<dbReference type="InterPro" id="IPR027417">
    <property type="entry name" value="P-loop_NTPase"/>
</dbReference>
<organism evidence="7 8">
    <name type="scientific">Actinoallomurus acaciae</name>
    <dbReference type="NCBI Taxonomy" id="502577"/>
    <lineage>
        <taxon>Bacteria</taxon>
        <taxon>Bacillati</taxon>
        <taxon>Actinomycetota</taxon>
        <taxon>Actinomycetes</taxon>
        <taxon>Streptosporangiales</taxon>
        <taxon>Thermomonosporaceae</taxon>
        <taxon>Actinoallomurus</taxon>
    </lineage>
</organism>
<name>A0ABV5YVF7_9ACTN</name>
<reference evidence="7 8" key="1">
    <citation type="submission" date="2024-09" db="EMBL/GenBank/DDBJ databases">
        <authorList>
            <person name="Sun Q."/>
            <person name="Mori K."/>
        </authorList>
    </citation>
    <scope>NUCLEOTIDE SEQUENCE [LARGE SCALE GENOMIC DNA]</scope>
    <source>
        <strain evidence="7 8">TBRC 0563</strain>
    </source>
</reference>
<dbReference type="CDD" id="cd05387">
    <property type="entry name" value="BY-kinase"/>
    <property type="match status" value="1"/>
</dbReference>
<keyword evidence="5" id="KW-1133">Transmembrane helix</keyword>
<feature type="compositionally biased region" description="Basic and acidic residues" evidence="4">
    <location>
        <begin position="454"/>
        <end position="467"/>
    </location>
</feature>
<dbReference type="Proteomes" id="UP001589627">
    <property type="component" value="Unassembled WGS sequence"/>
</dbReference>
<feature type="signal peptide" evidence="6">
    <location>
        <begin position="1"/>
        <end position="22"/>
    </location>
</feature>
<comment type="caution">
    <text evidence="7">The sequence shown here is derived from an EMBL/GenBank/DDBJ whole genome shotgun (WGS) entry which is preliminary data.</text>
</comment>
<evidence type="ECO:0000256" key="6">
    <source>
        <dbReference type="SAM" id="SignalP"/>
    </source>
</evidence>
<feature type="non-terminal residue" evidence="7">
    <location>
        <position position="493"/>
    </location>
</feature>
<evidence type="ECO:0000313" key="7">
    <source>
        <dbReference type="EMBL" id="MFB9838024.1"/>
    </source>
</evidence>
<keyword evidence="2" id="KW-0067">ATP-binding</keyword>
<evidence type="ECO:0000313" key="8">
    <source>
        <dbReference type="Proteomes" id="UP001589627"/>
    </source>
</evidence>
<evidence type="ECO:0000256" key="1">
    <source>
        <dbReference type="ARBA" id="ARBA00022741"/>
    </source>
</evidence>
<evidence type="ECO:0000256" key="2">
    <source>
        <dbReference type="ARBA" id="ARBA00022840"/>
    </source>
</evidence>
<feature type="coiled-coil region" evidence="3">
    <location>
        <begin position="115"/>
        <end position="146"/>
    </location>
</feature>
<keyword evidence="6" id="KW-0732">Signal</keyword>
<keyword evidence="3" id="KW-0175">Coiled coil</keyword>
<keyword evidence="5" id="KW-0812">Transmembrane</keyword>
<dbReference type="EMBL" id="JBHLZP010000454">
    <property type="protein sequence ID" value="MFB9838024.1"/>
    <property type="molecule type" value="Genomic_DNA"/>
</dbReference>
<keyword evidence="1" id="KW-0547">Nucleotide-binding</keyword>
<evidence type="ECO:0000256" key="3">
    <source>
        <dbReference type="SAM" id="Coils"/>
    </source>
</evidence>
<sequence length="493" mass="51382">MAAATTVAGVAGGLLLPASAQATATVLVSPLDGNPYSTNGRGDDLTNLQSEAALVQADAVEQVVRQKFRAADRSKVAVTVPPNTQVLQITYTASSATAARDGAQAFANGYLAYRSQRAQSVLNDKSAKLREQEKKVQQELSATTKRLPTAPASQKNYLQQRITAYNNQLGVIDEQNNDIAATPVNPGSVITPAQPPTGSLTTRAATFGGAGLAVGLFAGLLIALALERSDRRLRDVRTVQRLGVPVLSTVSSANGLVLVTAPKSRAGEAYRRLRAAVVASVQDRPVTLLVTNATPAASATLTSSNLAVALAHAGSATIMVDASFSETSPSALFGLGQSKGLSDVLMRGTDPTQLLVHADSQLRLLPRGPGAGAAAERFSGPRMRETVRLLRDKAEYILINAPSVHDANAQALCTLADAVLIVVTLGQTTRADIEQAYTEAERAGAVVIGTVVEDTRSRRAAGADRSPRPPSSHRADGSGTAVTRREPEYGPGT</sequence>
<dbReference type="PANTHER" id="PTHR32309">
    <property type="entry name" value="TYROSINE-PROTEIN KINASE"/>
    <property type="match status" value="1"/>
</dbReference>
<dbReference type="PANTHER" id="PTHR32309:SF31">
    <property type="entry name" value="CAPSULAR EXOPOLYSACCHARIDE FAMILY"/>
    <property type="match status" value="1"/>
</dbReference>
<feature type="compositionally biased region" description="Basic and acidic residues" evidence="4">
    <location>
        <begin position="483"/>
        <end position="493"/>
    </location>
</feature>
<feature type="region of interest" description="Disordered" evidence="4">
    <location>
        <begin position="454"/>
        <end position="493"/>
    </location>
</feature>
<dbReference type="InterPro" id="IPR005702">
    <property type="entry name" value="Wzc-like_C"/>
</dbReference>
<feature type="transmembrane region" description="Helical" evidence="5">
    <location>
        <begin position="204"/>
        <end position="226"/>
    </location>
</feature>
<accession>A0ABV5YVF7</accession>
<evidence type="ECO:0008006" key="9">
    <source>
        <dbReference type="Google" id="ProtNLM"/>
    </source>
</evidence>
<evidence type="ECO:0000256" key="5">
    <source>
        <dbReference type="SAM" id="Phobius"/>
    </source>
</evidence>
<feature type="chain" id="PRO_5045808620" description="Mrp family chromosome partitioning ATPase" evidence="6">
    <location>
        <begin position="23"/>
        <end position="493"/>
    </location>
</feature>
<dbReference type="RefSeq" id="WP_378210997.1">
    <property type="nucleotide sequence ID" value="NZ_JBHLZP010000454.1"/>
</dbReference>
<keyword evidence="8" id="KW-1185">Reference proteome</keyword>
<gene>
    <name evidence="7" type="ORF">ACFFNX_38260</name>
</gene>
<keyword evidence="5" id="KW-0472">Membrane</keyword>
<dbReference type="SUPFAM" id="SSF52540">
    <property type="entry name" value="P-loop containing nucleoside triphosphate hydrolases"/>
    <property type="match status" value="1"/>
</dbReference>
<protein>
    <recommendedName>
        <fullName evidence="9">Mrp family chromosome partitioning ATPase</fullName>
    </recommendedName>
</protein>
<dbReference type="InterPro" id="IPR050445">
    <property type="entry name" value="Bact_polysacc_biosynth/exp"/>
</dbReference>
<proteinExistence type="predicted"/>